<gene>
    <name evidence="2" type="ORF">BCR43DRAFT_488865</name>
</gene>
<keyword evidence="3" id="KW-1185">Reference proteome</keyword>
<dbReference type="OrthoDB" id="2339532at2759"/>
<dbReference type="InParanoid" id="A0A1X2HJD4"/>
<dbReference type="Proteomes" id="UP000242180">
    <property type="component" value="Unassembled WGS sequence"/>
</dbReference>
<evidence type="ECO:0000256" key="1">
    <source>
        <dbReference type="SAM" id="MobiDB-lite"/>
    </source>
</evidence>
<evidence type="ECO:0000313" key="3">
    <source>
        <dbReference type="Proteomes" id="UP000242180"/>
    </source>
</evidence>
<proteinExistence type="predicted"/>
<comment type="caution">
    <text evidence="2">The sequence shown here is derived from an EMBL/GenBank/DDBJ whole genome shotgun (WGS) entry which is preliminary data.</text>
</comment>
<protein>
    <submittedName>
        <fullName evidence="2">Uncharacterized protein</fullName>
    </submittedName>
</protein>
<organism evidence="2 3">
    <name type="scientific">Syncephalastrum racemosum</name>
    <name type="common">Filamentous fungus</name>
    <dbReference type="NCBI Taxonomy" id="13706"/>
    <lineage>
        <taxon>Eukaryota</taxon>
        <taxon>Fungi</taxon>
        <taxon>Fungi incertae sedis</taxon>
        <taxon>Mucoromycota</taxon>
        <taxon>Mucoromycotina</taxon>
        <taxon>Mucoromycetes</taxon>
        <taxon>Mucorales</taxon>
        <taxon>Syncephalastraceae</taxon>
        <taxon>Syncephalastrum</taxon>
    </lineage>
</organism>
<reference evidence="2 3" key="1">
    <citation type="submission" date="2016-07" db="EMBL/GenBank/DDBJ databases">
        <title>Pervasive Adenine N6-methylation of Active Genes in Fungi.</title>
        <authorList>
            <consortium name="DOE Joint Genome Institute"/>
            <person name="Mondo S.J."/>
            <person name="Dannebaum R.O."/>
            <person name="Kuo R.C."/>
            <person name="Labutti K."/>
            <person name="Haridas S."/>
            <person name="Kuo A."/>
            <person name="Salamov A."/>
            <person name="Ahrendt S.R."/>
            <person name="Lipzen A."/>
            <person name="Sullivan W."/>
            <person name="Andreopoulos W.B."/>
            <person name="Clum A."/>
            <person name="Lindquist E."/>
            <person name="Daum C."/>
            <person name="Ramamoorthy G.K."/>
            <person name="Gryganskyi A."/>
            <person name="Culley D."/>
            <person name="Magnuson J.K."/>
            <person name="James T.Y."/>
            <person name="O'Malley M.A."/>
            <person name="Stajich J.E."/>
            <person name="Spatafora J.W."/>
            <person name="Visel A."/>
            <person name="Grigoriev I.V."/>
        </authorList>
    </citation>
    <scope>NUCLEOTIDE SEQUENCE [LARGE SCALE GENOMIC DNA]</scope>
    <source>
        <strain evidence="2 3">NRRL 2496</strain>
    </source>
</reference>
<dbReference type="EMBL" id="MCGN01000003">
    <property type="protein sequence ID" value="ORY99181.1"/>
    <property type="molecule type" value="Genomic_DNA"/>
</dbReference>
<dbReference type="OMA" id="MPTLHFS"/>
<sequence>MTILGNSLPLFGSLFSKQTDRRLCKQVGSISTVIRQQQQQTFSSTSSARAHPSVKSADFRSHYNNTNSNSHANGETVTEGNILSAFPRPNLNPTLHFSLFGLQNSPPQQDSRSTAAQCSNCAGPHSTDFCPC</sequence>
<accession>A0A1X2HJD4</accession>
<name>A0A1X2HJD4_SYNRA</name>
<feature type="compositionally biased region" description="Low complexity" evidence="1">
    <location>
        <begin position="36"/>
        <end position="47"/>
    </location>
</feature>
<feature type="compositionally biased region" description="Polar residues" evidence="1">
    <location>
        <begin position="62"/>
        <end position="75"/>
    </location>
</feature>
<feature type="region of interest" description="Disordered" evidence="1">
    <location>
        <begin position="36"/>
        <end position="75"/>
    </location>
</feature>
<dbReference type="AlphaFoldDB" id="A0A1X2HJD4"/>
<evidence type="ECO:0000313" key="2">
    <source>
        <dbReference type="EMBL" id="ORY99181.1"/>
    </source>
</evidence>